<evidence type="ECO:0000256" key="1">
    <source>
        <dbReference type="SAM" id="MobiDB-lite"/>
    </source>
</evidence>
<name>A0AAE0EL08_9ROSI</name>
<evidence type="ECO:0000259" key="2">
    <source>
        <dbReference type="Pfam" id="PF13178"/>
    </source>
</evidence>
<evidence type="ECO:0000313" key="4">
    <source>
        <dbReference type="Proteomes" id="UP001281410"/>
    </source>
</evidence>
<evidence type="ECO:0000313" key="3">
    <source>
        <dbReference type="EMBL" id="KAK3232373.1"/>
    </source>
</evidence>
<keyword evidence="4" id="KW-1185">Reference proteome</keyword>
<comment type="caution">
    <text evidence="3">The sequence shown here is derived from an EMBL/GenBank/DDBJ whole genome shotgun (WGS) entry which is preliminary data.</text>
</comment>
<proteinExistence type="predicted"/>
<sequence length="109" mass="12143">MVVTASARARLRSQSAPRHRPITPRREKPGSGSGSPKKRLSFPVPEPGFGDSDIGINECSLRSPRYKSITHGIHPGMELRSNISSCCNDSIEDDEIYPPSTNDLRRWLR</sequence>
<dbReference type="AlphaFoldDB" id="A0AAE0EL08"/>
<gene>
    <name evidence="3" type="ORF">Dsin_004254</name>
</gene>
<dbReference type="Proteomes" id="UP001281410">
    <property type="component" value="Unassembled WGS sequence"/>
</dbReference>
<dbReference type="InterPro" id="IPR025064">
    <property type="entry name" value="DUF4005"/>
</dbReference>
<feature type="domain" description="DUF4005" evidence="2">
    <location>
        <begin position="1"/>
        <end position="55"/>
    </location>
</feature>
<feature type="region of interest" description="Disordered" evidence="1">
    <location>
        <begin position="1"/>
        <end position="54"/>
    </location>
</feature>
<protein>
    <recommendedName>
        <fullName evidence="2">DUF4005 domain-containing protein</fullName>
    </recommendedName>
</protein>
<dbReference type="EMBL" id="JANJYJ010000001">
    <property type="protein sequence ID" value="KAK3232373.1"/>
    <property type="molecule type" value="Genomic_DNA"/>
</dbReference>
<feature type="compositionally biased region" description="Low complexity" evidence="1">
    <location>
        <begin position="1"/>
        <end position="16"/>
    </location>
</feature>
<accession>A0AAE0EL08</accession>
<dbReference type="Pfam" id="PF13178">
    <property type="entry name" value="DUF4005"/>
    <property type="match status" value="1"/>
</dbReference>
<reference evidence="3" key="1">
    <citation type="journal article" date="2023" name="Plant J.">
        <title>Genome sequences and population genomics provide insights into the demographic history, inbreeding, and mutation load of two 'living fossil' tree species of Dipteronia.</title>
        <authorList>
            <person name="Feng Y."/>
            <person name="Comes H.P."/>
            <person name="Chen J."/>
            <person name="Zhu S."/>
            <person name="Lu R."/>
            <person name="Zhang X."/>
            <person name="Li P."/>
            <person name="Qiu J."/>
            <person name="Olsen K.M."/>
            <person name="Qiu Y."/>
        </authorList>
    </citation>
    <scope>NUCLEOTIDE SEQUENCE</scope>
    <source>
        <strain evidence="3">NBL</strain>
    </source>
</reference>
<organism evidence="3 4">
    <name type="scientific">Dipteronia sinensis</name>
    <dbReference type="NCBI Taxonomy" id="43782"/>
    <lineage>
        <taxon>Eukaryota</taxon>
        <taxon>Viridiplantae</taxon>
        <taxon>Streptophyta</taxon>
        <taxon>Embryophyta</taxon>
        <taxon>Tracheophyta</taxon>
        <taxon>Spermatophyta</taxon>
        <taxon>Magnoliopsida</taxon>
        <taxon>eudicotyledons</taxon>
        <taxon>Gunneridae</taxon>
        <taxon>Pentapetalae</taxon>
        <taxon>rosids</taxon>
        <taxon>malvids</taxon>
        <taxon>Sapindales</taxon>
        <taxon>Sapindaceae</taxon>
        <taxon>Hippocastanoideae</taxon>
        <taxon>Acereae</taxon>
        <taxon>Dipteronia</taxon>
    </lineage>
</organism>